<dbReference type="PANTHER" id="PTHR12320">
    <property type="entry name" value="PROTEIN PHOSPHATASE 2C"/>
    <property type="match status" value="1"/>
</dbReference>
<keyword evidence="4 11" id="KW-0479">Metal-binding</keyword>
<comment type="catalytic activity">
    <reaction evidence="10 11">
        <text>O-phospho-L-threonyl-[protein] + H2O = L-threonyl-[protein] + phosphate</text>
        <dbReference type="Rhea" id="RHEA:47004"/>
        <dbReference type="Rhea" id="RHEA-COMP:11060"/>
        <dbReference type="Rhea" id="RHEA-COMP:11605"/>
        <dbReference type="ChEBI" id="CHEBI:15377"/>
        <dbReference type="ChEBI" id="CHEBI:30013"/>
        <dbReference type="ChEBI" id="CHEBI:43474"/>
        <dbReference type="ChEBI" id="CHEBI:61977"/>
        <dbReference type="EC" id="3.1.3.16"/>
    </reaction>
</comment>
<comment type="similarity">
    <text evidence="3 11">Belongs to the PP2C family.</text>
</comment>
<keyword evidence="8 11" id="KW-0464">Manganese</keyword>
<sequence>MPSTYFSRLRSAVQNGIQRSGIGQEGGLQNFESLIGQGKFQFCNYRLFHSVCVASLTDLQLLLRPGTVVAASSDSLVVNRKRNISVVGAVSRTLSVPSVSGPSFQVCGYHIDRALGDNNQILASGKPCNKQMAARASTAVFGECLLENLTSRVGNLPLSTNNPCISYGSSSSQSFRKASMSLKNGEQPTNSPIYGYFAYNVAKRWCDFFPYMERGLTDFQSSAHSCFAAGTAPDVTYENSTCEEQLEGSASSEHMNASIYNLAMLLQIDCRKISTGKTLKLLSGSSYLPHPDKEETGGEDAHFICADEQAVGVADGVGGWADHGVDSGLYSRELMSNSVTAIQEEPKGSIDPARVLEKAHSSTKAKGSSTACIIALTEQGLHAINLGDSGFIVVRDGCTVFQSPVQQHGFNFTYQLENGNNGDLPSSGQVFTIPVAPGDVIVAGTDGLFDNLYNNEITAVVVHAMRAGLEPQATAQKIAALARQRAQDKDRQTPFSTAAQDAGFRYYGGKLDDITVVVSYITSSDDDALLNKDCQNDCDKNRVYSSKSFTNGMLFLLYAWVHISSRKRNLVLKQAVPFKNCGDPVLSLGGLLLLCEHRRFSFA</sequence>
<dbReference type="GO" id="GO:0046872">
    <property type="term" value="F:metal ion binding"/>
    <property type="evidence" value="ECO:0007669"/>
    <property type="project" value="UniProtKB-UniRule"/>
</dbReference>
<dbReference type="EMBL" id="VDCV01000014">
    <property type="protein sequence ID" value="KAB5526804.1"/>
    <property type="molecule type" value="Genomic_DNA"/>
</dbReference>
<evidence type="ECO:0000256" key="2">
    <source>
        <dbReference type="ARBA" id="ARBA00001946"/>
    </source>
</evidence>
<evidence type="ECO:0000256" key="9">
    <source>
        <dbReference type="ARBA" id="ARBA00047761"/>
    </source>
</evidence>
<keyword evidence="6 11" id="KW-0460">Magnesium</keyword>
<accession>A0A5N5K8L0</accession>
<proteinExistence type="inferred from homology"/>
<keyword evidence="7 11" id="KW-0904">Protein phosphatase</keyword>
<dbReference type="PANTHER" id="PTHR12320:SF83">
    <property type="entry name" value="PROTEIN PHOSPHATASE 2C 55-RELATED"/>
    <property type="match status" value="1"/>
</dbReference>
<dbReference type="SMART" id="SM00331">
    <property type="entry name" value="PP2C_SIG"/>
    <property type="match status" value="1"/>
</dbReference>
<dbReference type="Pfam" id="PF07228">
    <property type="entry name" value="SpoIIE"/>
    <property type="match status" value="1"/>
</dbReference>
<dbReference type="PROSITE" id="PS51746">
    <property type="entry name" value="PPM_2"/>
    <property type="match status" value="1"/>
</dbReference>
<comment type="caution">
    <text evidence="13">The sequence shown here is derived from an EMBL/GenBank/DDBJ whole genome shotgun (WGS) entry which is preliminary data.</text>
</comment>
<dbReference type="InterPro" id="IPR039123">
    <property type="entry name" value="PPTC7"/>
</dbReference>
<evidence type="ECO:0000256" key="8">
    <source>
        <dbReference type="ARBA" id="ARBA00023211"/>
    </source>
</evidence>
<organism evidence="13 14">
    <name type="scientific">Salix brachista</name>
    <dbReference type="NCBI Taxonomy" id="2182728"/>
    <lineage>
        <taxon>Eukaryota</taxon>
        <taxon>Viridiplantae</taxon>
        <taxon>Streptophyta</taxon>
        <taxon>Embryophyta</taxon>
        <taxon>Tracheophyta</taxon>
        <taxon>Spermatophyta</taxon>
        <taxon>Magnoliopsida</taxon>
        <taxon>eudicotyledons</taxon>
        <taxon>Gunneridae</taxon>
        <taxon>Pentapetalae</taxon>
        <taxon>rosids</taxon>
        <taxon>fabids</taxon>
        <taxon>Malpighiales</taxon>
        <taxon>Salicaceae</taxon>
        <taxon>Saliceae</taxon>
        <taxon>Salix</taxon>
    </lineage>
</organism>
<protein>
    <recommendedName>
        <fullName evidence="11">Protein phosphatase</fullName>
        <ecNumber evidence="11">3.1.3.16</ecNumber>
    </recommendedName>
</protein>
<dbReference type="SMART" id="SM00332">
    <property type="entry name" value="PP2Cc"/>
    <property type="match status" value="1"/>
</dbReference>
<dbReference type="GO" id="GO:0009507">
    <property type="term" value="C:chloroplast"/>
    <property type="evidence" value="ECO:0007669"/>
    <property type="project" value="TreeGrafter"/>
</dbReference>
<dbReference type="SUPFAM" id="SSF81606">
    <property type="entry name" value="PP2C-like"/>
    <property type="match status" value="1"/>
</dbReference>
<evidence type="ECO:0000256" key="5">
    <source>
        <dbReference type="ARBA" id="ARBA00022801"/>
    </source>
</evidence>
<gene>
    <name evidence="13" type="ORF">DKX38_020651</name>
</gene>
<comment type="cofactor">
    <cofactor evidence="2 11">
        <name>Mg(2+)</name>
        <dbReference type="ChEBI" id="CHEBI:18420"/>
    </cofactor>
</comment>
<dbReference type="AlphaFoldDB" id="A0A5N5K8L0"/>
<reference evidence="14" key="1">
    <citation type="journal article" date="2019" name="Gigascience">
        <title>De novo genome assembly of the endangered Acer yangbiense, a plant species with extremely small populations endemic to Yunnan Province, China.</title>
        <authorList>
            <person name="Yang J."/>
            <person name="Wariss H.M."/>
            <person name="Tao L."/>
            <person name="Zhang R."/>
            <person name="Yun Q."/>
            <person name="Hollingsworth P."/>
            <person name="Dao Z."/>
            <person name="Luo G."/>
            <person name="Guo H."/>
            <person name="Ma Y."/>
            <person name="Sun W."/>
        </authorList>
    </citation>
    <scope>NUCLEOTIDE SEQUENCE [LARGE SCALE GENOMIC DNA]</scope>
    <source>
        <strain evidence="14">cv. br00</strain>
    </source>
</reference>
<dbReference type="GO" id="GO:0004722">
    <property type="term" value="F:protein serine/threonine phosphatase activity"/>
    <property type="evidence" value="ECO:0007669"/>
    <property type="project" value="UniProtKB-EC"/>
</dbReference>
<evidence type="ECO:0000256" key="7">
    <source>
        <dbReference type="ARBA" id="ARBA00022912"/>
    </source>
</evidence>
<dbReference type="FunFam" id="3.60.40.10:FF:000138">
    <property type="entry name" value="5-azacytidine resistance protein azr1"/>
    <property type="match status" value="1"/>
</dbReference>
<dbReference type="Proteomes" id="UP000326939">
    <property type="component" value="Chromosome 14"/>
</dbReference>
<evidence type="ECO:0000256" key="3">
    <source>
        <dbReference type="ARBA" id="ARBA00006702"/>
    </source>
</evidence>
<comment type="catalytic activity">
    <reaction evidence="9 11">
        <text>O-phospho-L-seryl-[protein] + H2O = L-seryl-[protein] + phosphate</text>
        <dbReference type="Rhea" id="RHEA:20629"/>
        <dbReference type="Rhea" id="RHEA-COMP:9863"/>
        <dbReference type="Rhea" id="RHEA-COMP:11604"/>
        <dbReference type="ChEBI" id="CHEBI:15377"/>
        <dbReference type="ChEBI" id="CHEBI:29999"/>
        <dbReference type="ChEBI" id="CHEBI:43474"/>
        <dbReference type="ChEBI" id="CHEBI:83421"/>
        <dbReference type="EC" id="3.1.3.16"/>
    </reaction>
</comment>
<evidence type="ECO:0000256" key="11">
    <source>
        <dbReference type="RuleBase" id="RU366020"/>
    </source>
</evidence>
<feature type="domain" description="PPM-type phosphatase" evidence="12">
    <location>
        <begin position="282"/>
        <end position="521"/>
    </location>
</feature>
<keyword evidence="5 11" id="KW-0378">Hydrolase</keyword>
<keyword evidence="14" id="KW-1185">Reference proteome</keyword>
<evidence type="ECO:0000313" key="14">
    <source>
        <dbReference type="Proteomes" id="UP000326939"/>
    </source>
</evidence>
<evidence type="ECO:0000256" key="6">
    <source>
        <dbReference type="ARBA" id="ARBA00022842"/>
    </source>
</evidence>
<dbReference type="InterPro" id="IPR001932">
    <property type="entry name" value="PPM-type_phosphatase-like_dom"/>
</dbReference>
<name>A0A5N5K8L0_9ROSI</name>
<dbReference type="InterPro" id="IPR036457">
    <property type="entry name" value="PPM-type-like_dom_sf"/>
</dbReference>
<evidence type="ECO:0000256" key="1">
    <source>
        <dbReference type="ARBA" id="ARBA00001936"/>
    </source>
</evidence>
<evidence type="ECO:0000313" key="13">
    <source>
        <dbReference type="EMBL" id="KAB5526804.1"/>
    </source>
</evidence>
<evidence type="ECO:0000259" key="12">
    <source>
        <dbReference type="PROSITE" id="PS51746"/>
    </source>
</evidence>
<dbReference type="EC" id="3.1.3.16" evidence="11"/>
<dbReference type="Gene3D" id="3.60.40.10">
    <property type="entry name" value="PPM-type phosphatase domain"/>
    <property type="match status" value="2"/>
</dbReference>
<evidence type="ECO:0000256" key="4">
    <source>
        <dbReference type="ARBA" id="ARBA00022723"/>
    </source>
</evidence>
<comment type="cofactor">
    <cofactor evidence="1 11">
        <name>Mn(2+)</name>
        <dbReference type="ChEBI" id="CHEBI:29035"/>
    </cofactor>
</comment>
<evidence type="ECO:0000256" key="10">
    <source>
        <dbReference type="ARBA" id="ARBA00048336"/>
    </source>
</evidence>